<comment type="caution">
    <text evidence="2">The sequence shown here is derived from an EMBL/GenBank/DDBJ whole genome shotgun (WGS) entry which is preliminary data.</text>
</comment>
<sequence>VALDPTIESITKFLFQYKQGGIRQITILV</sequence>
<dbReference type="AlphaFoldDB" id="A0A820LKF0"/>
<accession>A0A820LKF0</accession>
<dbReference type="Proteomes" id="UP000663868">
    <property type="component" value="Unassembled WGS sequence"/>
</dbReference>
<dbReference type="EMBL" id="CAJOBB010000140">
    <property type="protein sequence ID" value="CAF3581414.1"/>
    <property type="molecule type" value="Genomic_DNA"/>
</dbReference>
<evidence type="ECO:0000313" key="3">
    <source>
        <dbReference type="Proteomes" id="UP000663844"/>
    </source>
</evidence>
<name>A0A820LKF0_9BILA</name>
<evidence type="ECO:0000313" key="1">
    <source>
        <dbReference type="EMBL" id="CAF3581414.1"/>
    </source>
</evidence>
<protein>
    <submittedName>
        <fullName evidence="2">Uncharacterized protein</fullName>
    </submittedName>
</protein>
<evidence type="ECO:0000313" key="2">
    <source>
        <dbReference type="EMBL" id="CAF4358779.1"/>
    </source>
</evidence>
<feature type="non-terminal residue" evidence="2">
    <location>
        <position position="1"/>
    </location>
</feature>
<reference evidence="2" key="1">
    <citation type="submission" date="2021-02" db="EMBL/GenBank/DDBJ databases">
        <authorList>
            <person name="Nowell W R."/>
        </authorList>
    </citation>
    <scope>NUCLEOTIDE SEQUENCE</scope>
</reference>
<organism evidence="2 3">
    <name type="scientific">Adineta steineri</name>
    <dbReference type="NCBI Taxonomy" id="433720"/>
    <lineage>
        <taxon>Eukaryota</taxon>
        <taxon>Metazoa</taxon>
        <taxon>Spiralia</taxon>
        <taxon>Gnathifera</taxon>
        <taxon>Rotifera</taxon>
        <taxon>Eurotatoria</taxon>
        <taxon>Bdelloidea</taxon>
        <taxon>Adinetida</taxon>
        <taxon>Adinetidae</taxon>
        <taxon>Adineta</taxon>
    </lineage>
</organism>
<dbReference type="Proteomes" id="UP000663844">
    <property type="component" value="Unassembled WGS sequence"/>
</dbReference>
<dbReference type="EMBL" id="CAJOAZ010021719">
    <property type="protein sequence ID" value="CAF4358779.1"/>
    <property type="molecule type" value="Genomic_DNA"/>
</dbReference>
<gene>
    <name evidence="1" type="ORF">KXQ929_LOCUS4142</name>
    <name evidence="2" type="ORF">OXD698_LOCUS49188</name>
</gene>
<proteinExistence type="predicted"/>